<reference evidence="2" key="1">
    <citation type="submission" date="2006-10" db="EMBL/GenBank/DDBJ databases">
        <authorList>
            <person name="Amadeo P."/>
            <person name="Zhao Q."/>
            <person name="Wortman J."/>
            <person name="Fraser-Liggett C."/>
            <person name="Carlton J."/>
        </authorList>
    </citation>
    <scope>NUCLEOTIDE SEQUENCE</scope>
    <source>
        <strain evidence="2">G3</strain>
    </source>
</reference>
<sequence length="178" mass="21010">MHHEPKKLKPFTSKNLPDFNIKSLYSERVLVRKEKKTKYLLPFDSIEPGDKNLYYMHISVNNSDDIITYDFKEPATLIGREHFCDIRFTHKIISRQHCVIQFRNVKANENQEKLEITPYIFDMGTKNGTYINDEQIPSCQYVQLLDGDIITFDKRADNQIIIKFHIQNNVDHESDSDN</sequence>
<evidence type="ECO:0000313" key="2">
    <source>
        <dbReference type="EMBL" id="EAY14475.1"/>
    </source>
</evidence>
<dbReference type="PANTHER" id="PTHR23308">
    <property type="entry name" value="NUCLEAR INHIBITOR OF PROTEIN PHOSPHATASE-1"/>
    <property type="match status" value="1"/>
</dbReference>
<accession>A2DYT5</accession>
<dbReference type="SMART" id="SM00240">
    <property type="entry name" value="FHA"/>
    <property type="match status" value="1"/>
</dbReference>
<name>A2DYT5_TRIV3</name>
<dbReference type="InterPro" id="IPR000253">
    <property type="entry name" value="FHA_dom"/>
</dbReference>
<keyword evidence="3" id="KW-1185">Reference proteome</keyword>
<dbReference type="EMBL" id="DS113270">
    <property type="protein sequence ID" value="EAY14475.1"/>
    <property type="molecule type" value="Genomic_DNA"/>
</dbReference>
<evidence type="ECO:0000313" key="3">
    <source>
        <dbReference type="Proteomes" id="UP000001542"/>
    </source>
</evidence>
<dbReference type="PROSITE" id="PS50006">
    <property type="entry name" value="FHA_DOMAIN"/>
    <property type="match status" value="1"/>
</dbReference>
<dbReference type="CDD" id="cd22681">
    <property type="entry name" value="FHA_PML1-like"/>
    <property type="match status" value="1"/>
</dbReference>
<feature type="domain" description="FHA" evidence="1">
    <location>
        <begin position="76"/>
        <end position="136"/>
    </location>
</feature>
<evidence type="ECO:0000259" key="1">
    <source>
        <dbReference type="PROSITE" id="PS50006"/>
    </source>
</evidence>
<dbReference type="KEGG" id="tva:4772463"/>
<proteinExistence type="predicted"/>
<dbReference type="VEuPathDB" id="TrichDB:TVAGG3_0538440"/>
<dbReference type="eggNOG" id="KOG1882">
    <property type="taxonomic scope" value="Eukaryota"/>
</dbReference>
<dbReference type="Gene3D" id="2.60.200.20">
    <property type="match status" value="1"/>
</dbReference>
<dbReference type="InterPro" id="IPR008984">
    <property type="entry name" value="SMAD_FHA_dom_sf"/>
</dbReference>
<dbReference type="RefSeq" id="XP_001326698.1">
    <property type="nucleotide sequence ID" value="XM_001326663.1"/>
</dbReference>
<dbReference type="Proteomes" id="UP000001542">
    <property type="component" value="Unassembled WGS sequence"/>
</dbReference>
<dbReference type="AlphaFoldDB" id="A2DYT5"/>
<dbReference type="InParanoid" id="A2DYT5"/>
<protein>
    <submittedName>
        <fullName evidence="2">FHA domain containing protein</fullName>
    </submittedName>
</protein>
<dbReference type="VEuPathDB" id="TrichDB:TVAG_426690"/>
<dbReference type="SMR" id="A2DYT5"/>
<dbReference type="InterPro" id="IPR050923">
    <property type="entry name" value="Cell_Proc_Reg/RNA_Proc"/>
</dbReference>
<reference evidence="2" key="2">
    <citation type="journal article" date="2007" name="Science">
        <title>Draft genome sequence of the sexually transmitted pathogen Trichomonas vaginalis.</title>
        <authorList>
            <person name="Carlton J.M."/>
            <person name="Hirt R.P."/>
            <person name="Silva J.C."/>
            <person name="Delcher A.L."/>
            <person name="Schatz M."/>
            <person name="Zhao Q."/>
            <person name="Wortman J.R."/>
            <person name="Bidwell S.L."/>
            <person name="Alsmark U.C.M."/>
            <person name="Besteiro S."/>
            <person name="Sicheritz-Ponten T."/>
            <person name="Noel C.J."/>
            <person name="Dacks J.B."/>
            <person name="Foster P.G."/>
            <person name="Simillion C."/>
            <person name="Van de Peer Y."/>
            <person name="Miranda-Saavedra D."/>
            <person name="Barton G.J."/>
            <person name="Westrop G.D."/>
            <person name="Mueller S."/>
            <person name="Dessi D."/>
            <person name="Fiori P.L."/>
            <person name="Ren Q."/>
            <person name="Paulsen I."/>
            <person name="Zhang H."/>
            <person name="Bastida-Corcuera F.D."/>
            <person name="Simoes-Barbosa A."/>
            <person name="Brown M.T."/>
            <person name="Hayes R.D."/>
            <person name="Mukherjee M."/>
            <person name="Okumura C.Y."/>
            <person name="Schneider R."/>
            <person name="Smith A.J."/>
            <person name="Vanacova S."/>
            <person name="Villalvazo M."/>
            <person name="Haas B.J."/>
            <person name="Pertea M."/>
            <person name="Feldblyum T.V."/>
            <person name="Utterback T.R."/>
            <person name="Shu C.L."/>
            <person name="Osoegawa K."/>
            <person name="de Jong P.J."/>
            <person name="Hrdy I."/>
            <person name="Horvathova L."/>
            <person name="Zubacova Z."/>
            <person name="Dolezal P."/>
            <person name="Malik S.B."/>
            <person name="Logsdon J.M. Jr."/>
            <person name="Henze K."/>
            <person name="Gupta A."/>
            <person name="Wang C.C."/>
            <person name="Dunne R.L."/>
            <person name="Upcroft J.A."/>
            <person name="Upcroft P."/>
            <person name="White O."/>
            <person name="Salzberg S.L."/>
            <person name="Tang P."/>
            <person name="Chiu C.-H."/>
            <person name="Lee Y.-S."/>
            <person name="Embley T.M."/>
            <person name="Coombs G.H."/>
            <person name="Mottram J.C."/>
            <person name="Tachezy J."/>
            <person name="Fraser-Liggett C.M."/>
            <person name="Johnson P.J."/>
        </authorList>
    </citation>
    <scope>NUCLEOTIDE SEQUENCE [LARGE SCALE GENOMIC DNA]</scope>
    <source>
        <strain evidence="2">G3</strain>
    </source>
</reference>
<dbReference type="OrthoDB" id="444265at2759"/>
<organism evidence="2 3">
    <name type="scientific">Trichomonas vaginalis (strain ATCC PRA-98 / G3)</name>
    <dbReference type="NCBI Taxonomy" id="412133"/>
    <lineage>
        <taxon>Eukaryota</taxon>
        <taxon>Metamonada</taxon>
        <taxon>Parabasalia</taxon>
        <taxon>Trichomonadida</taxon>
        <taxon>Trichomonadidae</taxon>
        <taxon>Trichomonas</taxon>
    </lineage>
</organism>
<dbReference type="STRING" id="5722.A2DYT5"/>
<dbReference type="GO" id="GO:0003729">
    <property type="term" value="F:mRNA binding"/>
    <property type="evidence" value="ECO:0000318"/>
    <property type="project" value="GO_Central"/>
</dbReference>
<dbReference type="Pfam" id="PF00498">
    <property type="entry name" value="FHA"/>
    <property type="match status" value="1"/>
</dbReference>
<dbReference type="SUPFAM" id="SSF49879">
    <property type="entry name" value="SMAD/FHA domain"/>
    <property type="match status" value="1"/>
</dbReference>
<gene>
    <name evidence="2" type="ORF">TVAG_426690</name>
</gene>